<name>A0A2W5TGU8_9BACT</name>
<sequence length="230" mass="25294">MVALFIVSVSGCRKAAPEIDLSAEQPRVTLLQVQRDPAEVRQAIIASLQGKGWVTESENGPEIIGRLSHKGATVRVSIVYDATRFTMKGLEATNADRKYEGWLNGLEQDIAKRLRTPAVVPAAAPVVTATPAPTLVVFDREQKIENVKGAIQRALSAHSWVLEADQPTGLVARLNHRKGLLRVRITSTTQQATIIYENSEGIAFDPQTGVSDDYEKWMRNLVEAIRANTR</sequence>
<dbReference type="EMBL" id="QFQP01000008">
    <property type="protein sequence ID" value="PZR13982.1"/>
    <property type="molecule type" value="Genomic_DNA"/>
</dbReference>
<accession>A0A2W5TGU8</accession>
<dbReference type="Proteomes" id="UP000249061">
    <property type="component" value="Unassembled WGS sequence"/>
</dbReference>
<reference evidence="1 2" key="1">
    <citation type="submission" date="2017-08" db="EMBL/GenBank/DDBJ databases">
        <title>Infants hospitalized years apart are colonized by the same room-sourced microbial strains.</title>
        <authorList>
            <person name="Brooks B."/>
            <person name="Olm M.R."/>
            <person name="Firek B.A."/>
            <person name="Baker R."/>
            <person name="Thomas B.C."/>
            <person name="Morowitz M.J."/>
            <person name="Banfield J.F."/>
        </authorList>
    </citation>
    <scope>NUCLEOTIDE SEQUENCE [LARGE SCALE GENOMIC DNA]</scope>
    <source>
        <strain evidence="1">S2_003_000_R2_14</strain>
    </source>
</reference>
<evidence type="ECO:0000313" key="2">
    <source>
        <dbReference type="Proteomes" id="UP000249061"/>
    </source>
</evidence>
<protein>
    <recommendedName>
        <fullName evidence="3">Lipoprotein</fullName>
    </recommendedName>
</protein>
<dbReference type="AlphaFoldDB" id="A0A2W5TGU8"/>
<gene>
    <name evidence="1" type="ORF">DI536_11715</name>
</gene>
<organism evidence="1 2">
    <name type="scientific">Archangium gephyra</name>
    <dbReference type="NCBI Taxonomy" id="48"/>
    <lineage>
        <taxon>Bacteria</taxon>
        <taxon>Pseudomonadati</taxon>
        <taxon>Myxococcota</taxon>
        <taxon>Myxococcia</taxon>
        <taxon>Myxococcales</taxon>
        <taxon>Cystobacterineae</taxon>
        <taxon>Archangiaceae</taxon>
        <taxon>Archangium</taxon>
    </lineage>
</organism>
<proteinExistence type="predicted"/>
<comment type="caution">
    <text evidence="1">The sequence shown here is derived from an EMBL/GenBank/DDBJ whole genome shotgun (WGS) entry which is preliminary data.</text>
</comment>
<evidence type="ECO:0000313" key="1">
    <source>
        <dbReference type="EMBL" id="PZR13982.1"/>
    </source>
</evidence>
<evidence type="ECO:0008006" key="3">
    <source>
        <dbReference type="Google" id="ProtNLM"/>
    </source>
</evidence>